<evidence type="ECO:0000256" key="1">
    <source>
        <dbReference type="SAM" id="Phobius"/>
    </source>
</evidence>
<feature type="transmembrane region" description="Helical" evidence="1">
    <location>
        <begin position="89"/>
        <end position="109"/>
    </location>
</feature>
<reference evidence="3" key="1">
    <citation type="submission" date="2022-11" db="UniProtKB">
        <authorList>
            <consortium name="WormBaseParasite"/>
        </authorList>
    </citation>
    <scope>IDENTIFICATION</scope>
</reference>
<keyword evidence="1" id="KW-1133">Transmembrane helix</keyword>
<evidence type="ECO:0000313" key="3">
    <source>
        <dbReference type="WBParaSite" id="nRc.2.0.1.t44335-RA"/>
    </source>
</evidence>
<organism evidence="2 3">
    <name type="scientific">Romanomermis culicivorax</name>
    <name type="common">Nematode worm</name>
    <dbReference type="NCBI Taxonomy" id="13658"/>
    <lineage>
        <taxon>Eukaryota</taxon>
        <taxon>Metazoa</taxon>
        <taxon>Ecdysozoa</taxon>
        <taxon>Nematoda</taxon>
        <taxon>Enoplea</taxon>
        <taxon>Dorylaimia</taxon>
        <taxon>Mermithida</taxon>
        <taxon>Mermithoidea</taxon>
        <taxon>Mermithidae</taxon>
        <taxon>Romanomermis</taxon>
    </lineage>
</organism>
<keyword evidence="2" id="KW-1185">Reference proteome</keyword>
<proteinExistence type="predicted"/>
<dbReference type="Proteomes" id="UP000887565">
    <property type="component" value="Unplaced"/>
</dbReference>
<name>A0A915L0U4_ROMCU</name>
<accession>A0A915L0U4</accession>
<keyword evidence="1" id="KW-0472">Membrane</keyword>
<dbReference type="WBParaSite" id="nRc.2.0.1.t44335-RA">
    <property type="protein sequence ID" value="nRc.2.0.1.t44335-RA"/>
    <property type="gene ID" value="nRc.2.0.1.g44335"/>
</dbReference>
<dbReference type="AlphaFoldDB" id="A0A915L0U4"/>
<sequence length="117" mass="12100">MRCYSLSLLSDDIGSSPGKLRTKPPHGWTSRRTSIFGDSGAVAVGKGDASMMLRSSLMAHNVSPKAFAATDGELVVAADGCCWAITDSIWALVVIIGGNVAMAGAGWAIRLACSTAR</sequence>
<keyword evidence="1" id="KW-0812">Transmembrane</keyword>
<protein>
    <submittedName>
        <fullName evidence="3">Uncharacterized protein</fullName>
    </submittedName>
</protein>
<evidence type="ECO:0000313" key="2">
    <source>
        <dbReference type="Proteomes" id="UP000887565"/>
    </source>
</evidence>